<keyword evidence="1" id="KW-0472">Membrane</keyword>
<dbReference type="EMBL" id="MDJD01000006">
    <property type="protein sequence ID" value="OEK09811.1"/>
    <property type="molecule type" value="Genomic_DNA"/>
</dbReference>
<comment type="caution">
    <text evidence="2">The sequence shown here is derived from an EMBL/GenBank/DDBJ whole genome shotgun (WGS) entry which is preliminary data.</text>
</comment>
<dbReference type="AlphaFoldDB" id="A0A1E5TEM3"/>
<feature type="transmembrane region" description="Helical" evidence="1">
    <location>
        <begin position="224"/>
        <end position="244"/>
    </location>
</feature>
<accession>A0A1E5TEM3</accession>
<keyword evidence="3" id="KW-1185">Reference proteome</keyword>
<protein>
    <submittedName>
        <fullName evidence="2">Uncharacterized protein</fullName>
    </submittedName>
</protein>
<organism evidence="2 3">
    <name type="scientific">Flavivirga aquatica</name>
    <dbReference type="NCBI Taxonomy" id="1849968"/>
    <lineage>
        <taxon>Bacteria</taxon>
        <taxon>Pseudomonadati</taxon>
        <taxon>Bacteroidota</taxon>
        <taxon>Flavobacteriia</taxon>
        <taxon>Flavobacteriales</taxon>
        <taxon>Flavobacteriaceae</taxon>
        <taxon>Flavivirga</taxon>
    </lineage>
</organism>
<dbReference type="Pfam" id="PF17540">
    <property type="entry name" value="DUF5457"/>
    <property type="match status" value="1"/>
</dbReference>
<sequence>MSTTVTELPLHEVVLKIMFHENTEKAAAMTPADILWRIDNPEITERQIREVLDWLVHKKKAELYLGKYSIDRIEFLEQKERVLNEAPPKRKTFYMAPPAPTVKHNKYQIYLLVLGLLALGYMSYSFFNLDNTFKSSETLNTHEGIVNTIPNQKQLYVSEDEWYTESAKKAISSSFYRQNIINKLTVKEFNRLQFTIDSITKLHKAEMVNLQTELEKSINHSNAVIKKVVYCNIIIIALIGFLYFRRR</sequence>
<dbReference type="STRING" id="1849968.A8C32_09885"/>
<evidence type="ECO:0000256" key="1">
    <source>
        <dbReference type="SAM" id="Phobius"/>
    </source>
</evidence>
<dbReference type="Proteomes" id="UP000095713">
    <property type="component" value="Unassembled WGS sequence"/>
</dbReference>
<evidence type="ECO:0000313" key="3">
    <source>
        <dbReference type="Proteomes" id="UP000095713"/>
    </source>
</evidence>
<dbReference type="OrthoDB" id="1441330at2"/>
<keyword evidence="1" id="KW-1133">Transmembrane helix</keyword>
<feature type="transmembrane region" description="Helical" evidence="1">
    <location>
        <begin position="109"/>
        <end position="127"/>
    </location>
</feature>
<dbReference type="RefSeq" id="WP_069828471.1">
    <property type="nucleotide sequence ID" value="NZ_MDJD01000006.1"/>
</dbReference>
<keyword evidence="1" id="KW-0812">Transmembrane</keyword>
<gene>
    <name evidence="2" type="ORF">A8C32_09885</name>
</gene>
<reference evidence="2 3" key="1">
    <citation type="submission" date="2016-05" db="EMBL/GenBank/DDBJ databases">
        <title>Draft Genome Sequence of Algibacter sp. Strain SK-16 Isolated from the Surface Water of Aburatsubo Inlet.</title>
        <authorList>
            <person name="Wong S.-K."/>
            <person name="Yoshizawa S."/>
            <person name="Nakajima Y."/>
            <person name="Ogura Y."/>
            <person name="Tetsuya H."/>
            <person name="Hamasaki K."/>
        </authorList>
    </citation>
    <scope>NUCLEOTIDE SEQUENCE [LARGE SCALE GENOMIC DNA]</scope>
    <source>
        <strain evidence="2 3">SK-16</strain>
    </source>
</reference>
<proteinExistence type="predicted"/>
<evidence type="ECO:0000313" key="2">
    <source>
        <dbReference type="EMBL" id="OEK09811.1"/>
    </source>
</evidence>
<name>A0A1E5TEM3_9FLAO</name>
<dbReference type="InterPro" id="IPR035207">
    <property type="entry name" value="DUF5457"/>
</dbReference>